<keyword evidence="1" id="KW-0732">Signal</keyword>
<evidence type="ECO:0000313" key="3">
    <source>
        <dbReference type="Proteomes" id="UP000886845"/>
    </source>
</evidence>
<reference evidence="2" key="2">
    <citation type="journal article" date="2021" name="PeerJ">
        <title>Extensive microbial diversity within the chicken gut microbiome revealed by metagenomics and culture.</title>
        <authorList>
            <person name="Gilroy R."/>
            <person name="Ravi A."/>
            <person name="Getino M."/>
            <person name="Pursley I."/>
            <person name="Horton D.L."/>
            <person name="Alikhan N.F."/>
            <person name="Baker D."/>
            <person name="Gharbi K."/>
            <person name="Hall N."/>
            <person name="Watson M."/>
            <person name="Adriaenssens E.M."/>
            <person name="Foster-Nyarko E."/>
            <person name="Jarju S."/>
            <person name="Secka A."/>
            <person name="Antonio M."/>
            <person name="Oren A."/>
            <person name="Chaudhuri R.R."/>
            <person name="La Ragione R."/>
            <person name="Hildebrand F."/>
            <person name="Pallen M.J."/>
        </authorList>
    </citation>
    <scope>NUCLEOTIDE SEQUENCE</scope>
    <source>
        <strain evidence="2">35461</strain>
    </source>
</reference>
<dbReference type="Gene3D" id="2.60.450.10">
    <property type="entry name" value="Lipopolysaccharide (LPS) transport protein A like domain"/>
    <property type="match status" value="1"/>
</dbReference>
<dbReference type="Proteomes" id="UP000886845">
    <property type="component" value="Unassembled WGS sequence"/>
</dbReference>
<name>A0A9D1NLZ3_9BACT</name>
<evidence type="ECO:0008006" key="4">
    <source>
        <dbReference type="Google" id="ProtNLM"/>
    </source>
</evidence>
<evidence type="ECO:0000256" key="1">
    <source>
        <dbReference type="SAM" id="SignalP"/>
    </source>
</evidence>
<proteinExistence type="predicted"/>
<dbReference type="AlphaFoldDB" id="A0A9D1NLZ3"/>
<feature type="chain" id="PRO_5038650385" description="LPS export ABC transporter periplasmic protein LptC" evidence="1">
    <location>
        <begin position="18"/>
        <end position="186"/>
    </location>
</feature>
<reference evidence="2" key="1">
    <citation type="submission" date="2020-10" db="EMBL/GenBank/DDBJ databases">
        <authorList>
            <person name="Gilroy R."/>
        </authorList>
    </citation>
    <scope>NUCLEOTIDE SEQUENCE</scope>
    <source>
        <strain evidence="2">35461</strain>
    </source>
</reference>
<organism evidence="2 3">
    <name type="scientific">Candidatus Spyradenecus faecavium</name>
    <dbReference type="NCBI Taxonomy" id="2840947"/>
    <lineage>
        <taxon>Bacteria</taxon>
        <taxon>Pseudomonadati</taxon>
        <taxon>Lentisphaerota</taxon>
        <taxon>Lentisphaeria</taxon>
        <taxon>Lentisphaerales</taxon>
        <taxon>Lentisphaeraceae</taxon>
        <taxon>Lentisphaeraceae incertae sedis</taxon>
        <taxon>Candidatus Spyradenecus</taxon>
    </lineage>
</organism>
<comment type="caution">
    <text evidence="2">The sequence shown here is derived from an EMBL/GenBank/DDBJ whole genome shotgun (WGS) entry which is preliminary data.</text>
</comment>
<sequence>MKGTVAIAVALACASLAAEPAAETWEATVGVSPEAVARYSAPGDPARYKALLLDLRKPRETLGTPSTQLRMPVRSFPNGREEVVLHAEQGWISLDMMKLRGVKVRVETFDEAGNLVSTLWADEAAVDRATKLAAAKGRVRLVRGGDTLTGNGALADLGTRYVRVLRDAQIETGRLKGADLTRRGMF</sequence>
<dbReference type="EMBL" id="DVOR01000100">
    <property type="protein sequence ID" value="HIV09105.1"/>
    <property type="molecule type" value="Genomic_DNA"/>
</dbReference>
<gene>
    <name evidence="2" type="ORF">IAC79_03205</name>
</gene>
<evidence type="ECO:0000313" key="2">
    <source>
        <dbReference type="EMBL" id="HIV09105.1"/>
    </source>
</evidence>
<protein>
    <recommendedName>
        <fullName evidence="4">LPS export ABC transporter periplasmic protein LptC</fullName>
    </recommendedName>
</protein>
<feature type="signal peptide" evidence="1">
    <location>
        <begin position="1"/>
        <end position="17"/>
    </location>
</feature>
<accession>A0A9D1NLZ3</accession>